<evidence type="ECO:0000259" key="4">
    <source>
        <dbReference type="PROSITE" id="PS51118"/>
    </source>
</evidence>
<evidence type="ECO:0000256" key="1">
    <source>
        <dbReference type="ARBA" id="ARBA00023015"/>
    </source>
</evidence>
<keyword evidence="6" id="KW-1185">Reference proteome</keyword>
<evidence type="ECO:0000313" key="5">
    <source>
        <dbReference type="EMBL" id="GAA3780642.1"/>
    </source>
</evidence>
<reference evidence="6" key="1">
    <citation type="journal article" date="2019" name="Int. J. Syst. Evol. Microbiol.">
        <title>The Global Catalogue of Microorganisms (GCM) 10K type strain sequencing project: providing services to taxonomists for standard genome sequencing and annotation.</title>
        <authorList>
            <consortium name="The Broad Institute Genomics Platform"/>
            <consortium name="The Broad Institute Genome Sequencing Center for Infectious Disease"/>
            <person name="Wu L."/>
            <person name="Ma J."/>
        </authorList>
    </citation>
    <scope>NUCLEOTIDE SEQUENCE [LARGE SCALE GENOMIC DNA]</scope>
    <source>
        <strain evidence="6">JCM 17337</strain>
    </source>
</reference>
<dbReference type="PANTHER" id="PTHR33204:SF29">
    <property type="entry name" value="TRANSCRIPTIONAL REGULATOR"/>
    <property type="match status" value="1"/>
</dbReference>
<dbReference type="RefSeq" id="WP_345146613.1">
    <property type="nucleotide sequence ID" value="NZ_BAABDU010000007.1"/>
</dbReference>
<sequence length="119" mass="13747">MENNIDYNFDLTGIFKIIGGKWKIPLIKAIGSVCPRRFGELRKEMENLAQATLTTQLRELERDGIIVREVFAETPPRVEYQLTELGLSLHPVVDTLENWWTMYTNKGCRHPDLNSGKKK</sequence>
<proteinExistence type="predicted"/>
<keyword evidence="1" id="KW-0805">Transcription regulation</keyword>
<keyword evidence="2" id="KW-0238">DNA-binding</keyword>
<dbReference type="PROSITE" id="PS51118">
    <property type="entry name" value="HTH_HXLR"/>
    <property type="match status" value="1"/>
</dbReference>
<dbReference type="CDD" id="cd00090">
    <property type="entry name" value="HTH_ARSR"/>
    <property type="match status" value="1"/>
</dbReference>
<name>A0ABP7H7F8_9FLAO</name>
<accession>A0ABP7H7F8</accession>
<evidence type="ECO:0000256" key="3">
    <source>
        <dbReference type="ARBA" id="ARBA00023163"/>
    </source>
</evidence>
<dbReference type="Gene3D" id="1.10.10.10">
    <property type="entry name" value="Winged helix-like DNA-binding domain superfamily/Winged helix DNA-binding domain"/>
    <property type="match status" value="1"/>
</dbReference>
<dbReference type="EMBL" id="BAABDU010000007">
    <property type="protein sequence ID" value="GAA3780642.1"/>
    <property type="molecule type" value="Genomic_DNA"/>
</dbReference>
<dbReference type="InterPro" id="IPR036390">
    <property type="entry name" value="WH_DNA-bd_sf"/>
</dbReference>
<dbReference type="InterPro" id="IPR011991">
    <property type="entry name" value="ArsR-like_HTH"/>
</dbReference>
<dbReference type="SUPFAM" id="SSF46785">
    <property type="entry name" value="Winged helix' DNA-binding domain"/>
    <property type="match status" value="1"/>
</dbReference>
<evidence type="ECO:0000313" key="6">
    <source>
        <dbReference type="Proteomes" id="UP001500748"/>
    </source>
</evidence>
<gene>
    <name evidence="5" type="ORF">GCM10022423_41160</name>
</gene>
<protein>
    <recommendedName>
        <fullName evidence="4">HTH hxlR-type domain-containing protein</fullName>
    </recommendedName>
</protein>
<dbReference type="Proteomes" id="UP001500748">
    <property type="component" value="Unassembled WGS sequence"/>
</dbReference>
<dbReference type="Pfam" id="PF01638">
    <property type="entry name" value="HxlR"/>
    <property type="match status" value="1"/>
</dbReference>
<comment type="caution">
    <text evidence="5">The sequence shown here is derived from an EMBL/GenBank/DDBJ whole genome shotgun (WGS) entry which is preliminary data.</text>
</comment>
<keyword evidence="3" id="KW-0804">Transcription</keyword>
<dbReference type="PANTHER" id="PTHR33204">
    <property type="entry name" value="TRANSCRIPTIONAL REGULATOR, MARR FAMILY"/>
    <property type="match status" value="1"/>
</dbReference>
<organism evidence="5 6">
    <name type="scientific">Flavobacterium ginsengiterrae</name>
    <dbReference type="NCBI Taxonomy" id="871695"/>
    <lineage>
        <taxon>Bacteria</taxon>
        <taxon>Pseudomonadati</taxon>
        <taxon>Bacteroidota</taxon>
        <taxon>Flavobacteriia</taxon>
        <taxon>Flavobacteriales</taxon>
        <taxon>Flavobacteriaceae</taxon>
        <taxon>Flavobacterium</taxon>
    </lineage>
</organism>
<evidence type="ECO:0000256" key="2">
    <source>
        <dbReference type="ARBA" id="ARBA00023125"/>
    </source>
</evidence>
<dbReference type="InterPro" id="IPR036388">
    <property type="entry name" value="WH-like_DNA-bd_sf"/>
</dbReference>
<dbReference type="InterPro" id="IPR002577">
    <property type="entry name" value="HTH_HxlR"/>
</dbReference>
<feature type="domain" description="HTH hxlR-type" evidence="4">
    <location>
        <begin position="9"/>
        <end position="108"/>
    </location>
</feature>